<dbReference type="PANTHER" id="PTHR41521:SF4">
    <property type="entry name" value="BLR0684 PROTEIN"/>
    <property type="match status" value="1"/>
</dbReference>
<gene>
    <name evidence="2" type="ORF">SAMN02982922_0781</name>
</gene>
<evidence type="ECO:0000313" key="3">
    <source>
        <dbReference type="Proteomes" id="UP000193083"/>
    </source>
</evidence>
<dbReference type="RefSeq" id="WP_085462943.1">
    <property type="nucleotide sequence ID" value="NZ_FXBL01000004.1"/>
</dbReference>
<dbReference type="Pfam" id="PF07045">
    <property type="entry name" value="DUF1330"/>
    <property type="match status" value="1"/>
</dbReference>
<evidence type="ECO:0000313" key="2">
    <source>
        <dbReference type="EMBL" id="SMH28485.1"/>
    </source>
</evidence>
<accession>A0A1X7MUN3</accession>
<dbReference type="OrthoDB" id="9806380at2"/>
<dbReference type="SUPFAM" id="SSF54909">
    <property type="entry name" value="Dimeric alpha+beta barrel"/>
    <property type="match status" value="1"/>
</dbReference>
<dbReference type="InterPro" id="IPR011008">
    <property type="entry name" value="Dimeric_a/b-barrel"/>
</dbReference>
<evidence type="ECO:0000259" key="1">
    <source>
        <dbReference type="Pfam" id="PF07045"/>
    </source>
</evidence>
<reference evidence="2 3" key="1">
    <citation type="submission" date="2017-04" db="EMBL/GenBank/DDBJ databases">
        <authorList>
            <person name="Afonso C.L."/>
            <person name="Miller P.J."/>
            <person name="Scott M.A."/>
            <person name="Spackman E."/>
            <person name="Goraichik I."/>
            <person name="Dimitrov K.M."/>
            <person name="Suarez D.L."/>
            <person name="Swayne D.E."/>
        </authorList>
    </citation>
    <scope>NUCLEOTIDE SEQUENCE [LARGE SCALE GENOMIC DNA]</scope>
    <source>
        <strain evidence="2 3">B5P</strain>
    </source>
</reference>
<name>A0A1X7MUN3_9HYPH</name>
<dbReference type="EMBL" id="FXBL01000004">
    <property type="protein sequence ID" value="SMH28485.1"/>
    <property type="molecule type" value="Genomic_DNA"/>
</dbReference>
<dbReference type="PANTHER" id="PTHR41521">
    <property type="match status" value="1"/>
</dbReference>
<feature type="domain" description="DUF1330" evidence="1">
    <location>
        <begin position="5"/>
        <end position="97"/>
    </location>
</feature>
<dbReference type="Proteomes" id="UP000193083">
    <property type="component" value="Unassembled WGS sequence"/>
</dbReference>
<dbReference type="Gene3D" id="3.30.70.100">
    <property type="match status" value="1"/>
</dbReference>
<organism evidence="2 3">
    <name type="scientific">Mesorhizobium australicum</name>
    <dbReference type="NCBI Taxonomy" id="536018"/>
    <lineage>
        <taxon>Bacteria</taxon>
        <taxon>Pseudomonadati</taxon>
        <taxon>Pseudomonadota</taxon>
        <taxon>Alphaproteobacteria</taxon>
        <taxon>Hyphomicrobiales</taxon>
        <taxon>Phyllobacteriaceae</taxon>
        <taxon>Mesorhizobium</taxon>
    </lineage>
</organism>
<sequence>MTTKKGYWMAMVDITDPENYPRYMAANKAAFDKYGAKFLVRGGQHQMFEGPAATRMVVIEFKDYQTALDCHNSPEYQAALKLRQQYAVSHMAVVEGV</sequence>
<dbReference type="InterPro" id="IPR010753">
    <property type="entry name" value="DUF1330"/>
</dbReference>
<keyword evidence="3" id="KW-1185">Reference proteome</keyword>
<proteinExistence type="predicted"/>
<dbReference type="AlphaFoldDB" id="A0A1X7MUN3"/>
<protein>
    <submittedName>
        <fullName evidence="2">Uncharacterized conserved protein, DUF1330 family</fullName>
    </submittedName>
</protein>